<evidence type="ECO:0000256" key="5">
    <source>
        <dbReference type="ARBA" id="ARBA00022558"/>
    </source>
</evidence>
<keyword evidence="3 10" id="KW-0813">Transport</keyword>
<keyword evidence="6 10" id="KW-0812">Transmembrane</keyword>
<comment type="caution">
    <text evidence="14">The sequence shown here is derived from an EMBL/GenBank/DDBJ whole genome shotgun (WGS) entry which is preliminary data.</text>
</comment>
<dbReference type="Gene3D" id="2.60.40.2070">
    <property type="match status" value="1"/>
</dbReference>
<dbReference type="InterPro" id="IPR025949">
    <property type="entry name" value="PapC-like_C"/>
</dbReference>
<evidence type="ECO:0000259" key="13">
    <source>
        <dbReference type="Pfam" id="PF13954"/>
    </source>
</evidence>
<accession>A0ABV3NY70</accession>
<evidence type="ECO:0000256" key="9">
    <source>
        <dbReference type="ARBA" id="ARBA00023237"/>
    </source>
</evidence>
<reference evidence="14 15" key="1">
    <citation type="submission" date="2024-07" db="EMBL/GenBank/DDBJ databases">
        <authorList>
            <person name="Wang L."/>
        </authorList>
    </citation>
    <scope>NUCLEOTIDE SEQUENCE [LARGE SCALE GENOMIC DNA]</scope>
    <source>
        <strain evidence="14 15">WL359</strain>
    </source>
</reference>
<evidence type="ECO:0000256" key="6">
    <source>
        <dbReference type="ARBA" id="ARBA00022692"/>
    </source>
</evidence>
<dbReference type="InterPro" id="IPR043142">
    <property type="entry name" value="PapC-like_C_sf"/>
</dbReference>
<protein>
    <submittedName>
        <fullName evidence="14">Fimbria/pilus outer membrane usher protein</fullName>
    </submittedName>
</protein>
<sequence>MEKNNNKGTATHIIFGSRVTHRHFAISTIALLMYSALSFAETGAEPGFNPAFIEQNGKDSSVADLSAFSKNAGTQLPGKYVVDISINDNLVDHQEIDFYADESGADKSATGLLPCLSLEQLKKYGIKTDAVPDLAKQEAADSNACVKFLQIIPSSTVNFDFNQQRLELSFPQAVLSNSVRGYVDPALWDNGIPALLLDYNFTGANTQNEYSGSNSRDDSYYLSLHNGFNLGAWRLRNYATWNDNNGEKKWQNVNTYLQRSLISLKSQLTLGDGYSSGDVFESVQYRGAQMASDDSMLPDSLQGFAPVVRGIAKSNAQVTISQNGYTIYQSYVSPGAFEITDLYPSSGSGDLTVEVKEEDGSLQKFVQPYSSVPILQREGRTKYSVTAGQFRSGYGGDNPDFGQVTLIHGFNSGMTLYGGLQGSDKYHSFAIGVGKNIGDWGAISVDVTQAKTQLPDESDSGQSYRFLYAKSFAGSGTDFRLLGYRYSTSGFYTLQESVDLNSADSDVDDFDFNSHKRSQIEGSINQSLPEGWGSFYFSASVQDYWQDSGKQQTLQWGYNNNWLGATYSITYSNNYTPDEPSDQQVAFNISIPLDRWVKGAWATYSVNHGSDGHVSQQAGVNGTLDDNKLNYSVSQGKDNQGGGNSGNANLDYTGSHGNSNLGYSYSKDSRRVNYGINGGMVLHSDGLTLSQPLGETIVLVAAPGAGGVGVVNTTGLNTDSSGYAVVPYTSAYRRNRIGLDTTTLGPNVEIEESAKDVIPTRGAVVRAGFNTHVGYRVMMTLTRQDGSAVPFGATASLSGKDNAAPDAGIVGEMGATYLSGLPEEGQLAVRWGKAPDQQCHVHYHLSTQDMNANLPVIIGSCLAIKG</sequence>
<evidence type="ECO:0000256" key="3">
    <source>
        <dbReference type="ARBA" id="ARBA00022448"/>
    </source>
</evidence>
<dbReference type="InterPro" id="IPR018030">
    <property type="entry name" value="Fimbrial_membr_usher_CS"/>
</dbReference>
<evidence type="ECO:0000256" key="4">
    <source>
        <dbReference type="ARBA" id="ARBA00022452"/>
    </source>
</evidence>
<dbReference type="SUPFAM" id="SSF141729">
    <property type="entry name" value="FimD N-terminal domain-like"/>
    <property type="match status" value="1"/>
</dbReference>
<comment type="similarity">
    <text evidence="2 10">Belongs to the fimbrial export usher family.</text>
</comment>
<dbReference type="InterPro" id="IPR000015">
    <property type="entry name" value="Fimb_usher"/>
</dbReference>
<keyword evidence="15" id="KW-1185">Reference proteome</keyword>
<evidence type="ECO:0000313" key="14">
    <source>
        <dbReference type="EMBL" id="MEW7314496.1"/>
    </source>
</evidence>
<evidence type="ECO:0000256" key="7">
    <source>
        <dbReference type="ARBA" id="ARBA00022729"/>
    </source>
</evidence>
<keyword evidence="5 10" id="KW-1029">Fimbrium biogenesis</keyword>
<dbReference type="InterPro" id="IPR037224">
    <property type="entry name" value="PapC_N_sf"/>
</dbReference>
<evidence type="ECO:0000256" key="11">
    <source>
        <dbReference type="SAM" id="MobiDB-lite"/>
    </source>
</evidence>
<dbReference type="PANTHER" id="PTHR30451">
    <property type="entry name" value="OUTER MEMBRANE USHER PROTEIN"/>
    <property type="match status" value="1"/>
</dbReference>
<evidence type="ECO:0000256" key="1">
    <source>
        <dbReference type="ARBA" id="ARBA00004571"/>
    </source>
</evidence>
<keyword evidence="8 10" id="KW-0472">Membrane</keyword>
<dbReference type="InterPro" id="IPR042186">
    <property type="entry name" value="FimD_plug_dom"/>
</dbReference>
<evidence type="ECO:0000256" key="10">
    <source>
        <dbReference type="RuleBase" id="RU003884"/>
    </source>
</evidence>
<dbReference type="Pfam" id="PF00577">
    <property type="entry name" value="Usher"/>
    <property type="match status" value="1"/>
</dbReference>
<dbReference type="Gene3D" id="2.60.40.2610">
    <property type="entry name" value="Outer membrane usher protein FimD, plug domain"/>
    <property type="match status" value="1"/>
</dbReference>
<gene>
    <name evidence="14" type="ORF">AB1E22_17640</name>
</gene>
<evidence type="ECO:0000313" key="15">
    <source>
        <dbReference type="Proteomes" id="UP001555342"/>
    </source>
</evidence>
<keyword evidence="4" id="KW-1134">Transmembrane beta strand</keyword>
<organism evidence="14 15">
    <name type="scientific">Buttiauxella gaviniae</name>
    <dbReference type="NCBI Taxonomy" id="82990"/>
    <lineage>
        <taxon>Bacteria</taxon>
        <taxon>Pseudomonadati</taxon>
        <taxon>Pseudomonadota</taxon>
        <taxon>Gammaproteobacteria</taxon>
        <taxon>Enterobacterales</taxon>
        <taxon>Enterobacteriaceae</taxon>
        <taxon>Buttiauxella</taxon>
    </lineage>
</organism>
<evidence type="ECO:0000259" key="12">
    <source>
        <dbReference type="Pfam" id="PF13953"/>
    </source>
</evidence>
<keyword evidence="7" id="KW-0732">Signal</keyword>
<dbReference type="PROSITE" id="PS01151">
    <property type="entry name" value="FIMBRIAL_USHER"/>
    <property type="match status" value="1"/>
</dbReference>
<dbReference type="Gene3D" id="2.60.40.3110">
    <property type="match status" value="1"/>
</dbReference>
<name>A0ABV3NY70_9ENTR</name>
<evidence type="ECO:0000256" key="8">
    <source>
        <dbReference type="ARBA" id="ARBA00023136"/>
    </source>
</evidence>
<feature type="compositionally biased region" description="Polar residues" evidence="11">
    <location>
        <begin position="629"/>
        <end position="638"/>
    </location>
</feature>
<dbReference type="Pfam" id="PF13954">
    <property type="entry name" value="PapC_N"/>
    <property type="match status" value="1"/>
</dbReference>
<dbReference type="Proteomes" id="UP001555342">
    <property type="component" value="Unassembled WGS sequence"/>
</dbReference>
<dbReference type="InterPro" id="IPR025885">
    <property type="entry name" value="PapC_N"/>
</dbReference>
<dbReference type="Gene3D" id="3.10.20.410">
    <property type="match status" value="1"/>
</dbReference>
<dbReference type="EMBL" id="JBFMVT010000002">
    <property type="protein sequence ID" value="MEW7314496.1"/>
    <property type="molecule type" value="Genomic_DNA"/>
</dbReference>
<evidence type="ECO:0000256" key="2">
    <source>
        <dbReference type="ARBA" id="ARBA00008064"/>
    </source>
</evidence>
<feature type="region of interest" description="Disordered" evidence="11">
    <location>
        <begin position="618"/>
        <end position="653"/>
    </location>
</feature>
<keyword evidence="9 10" id="KW-0998">Cell outer membrane</keyword>
<comment type="subcellular location">
    <subcellularLocation>
        <location evidence="1 10">Cell outer membrane</location>
        <topology evidence="1 10">Multi-pass membrane protein</topology>
    </subcellularLocation>
</comment>
<dbReference type="Pfam" id="PF13953">
    <property type="entry name" value="PapC_C"/>
    <property type="match status" value="1"/>
</dbReference>
<dbReference type="PANTHER" id="PTHR30451:SF21">
    <property type="entry name" value="FIMBRIAL USHER DOMAIN-CONTAINING PROTEIN YDET-RELATED"/>
    <property type="match status" value="1"/>
</dbReference>
<proteinExistence type="inferred from homology"/>
<feature type="domain" description="PapC-like C-terminal" evidence="12">
    <location>
        <begin position="778"/>
        <end position="846"/>
    </location>
</feature>
<feature type="domain" description="PapC N-terminal" evidence="13">
    <location>
        <begin position="48"/>
        <end position="202"/>
    </location>
</feature>